<dbReference type="PROSITE" id="PS00455">
    <property type="entry name" value="AMP_BINDING"/>
    <property type="match status" value="1"/>
</dbReference>
<dbReference type="InterPro" id="IPR020845">
    <property type="entry name" value="AMP-binding_CS"/>
</dbReference>
<dbReference type="KEGG" id="sclo:SCLO_1025890"/>
<feature type="domain" description="AMP-dependent synthetase/ligase" evidence="1">
    <location>
        <begin position="14"/>
        <end position="365"/>
    </location>
</feature>
<dbReference type="SUPFAM" id="SSF56801">
    <property type="entry name" value="Acetyl-CoA synthetase-like"/>
    <property type="match status" value="1"/>
</dbReference>
<dbReference type="Gene3D" id="3.30.300.30">
    <property type="match status" value="1"/>
</dbReference>
<reference evidence="3 4" key="1">
    <citation type="submission" date="2016-10" db="EMBL/GenBank/DDBJ databases">
        <title>Complete Genome Sequence of the Nonylphenol-Degrading Bacterium Sphingobium cloacae JCM 10874T.</title>
        <authorList>
            <person name="Ootsuka M."/>
            <person name="Nishizawa T."/>
            <person name="Ohta H."/>
        </authorList>
    </citation>
    <scope>NUCLEOTIDE SEQUENCE [LARGE SCALE GENOMIC DNA]</scope>
    <source>
        <strain evidence="3 4">JCM 10874</strain>
    </source>
</reference>
<keyword evidence="4" id="KW-1185">Reference proteome</keyword>
<dbReference type="InterPro" id="IPR050237">
    <property type="entry name" value="ATP-dep_AMP-bd_enzyme"/>
</dbReference>
<dbReference type="InterPro" id="IPR045851">
    <property type="entry name" value="AMP-bd_C_sf"/>
</dbReference>
<dbReference type="GO" id="GO:0016878">
    <property type="term" value="F:acid-thiol ligase activity"/>
    <property type="evidence" value="ECO:0007669"/>
    <property type="project" value="UniProtKB-ARBA"/>
</dbReference>
<dbReference type="Pfam" id="PF13193">
    <property type="entry name" value="AMP-binding_C"/>
    <property type="match status" value="1"/>
</dbReference>
<evidence type="ECO:0000259" key="2">
    <source>
        <dbReference type="Pfam" id="PF13193"/>
    </source>
</evidence>
<sequence>MPDDQIANLSQAVRQWAEADPDRDYLIVGDRRYSYGEVDALVDRCCVAFAGLGLKPGDIVSAVIENGAAYVVLYMASLRYGTVFNPFPFTMEAQDILSYLRHIRPRLLLCRKQHHERLSGQQDHPVHLLGPSFPEDLPQGASGWPTFQPEERSPACLYYSSGTTGNPKCILFSHANMMANVRAIVSGFRFGERERHLIVLPLGHTASINYSLLPCTLTGGALVIAPSFWSARPRFWNLVRAHAITYVEVVPSVLAALLETPFAADASDFLPALRFIGCGSSTLPHELQRRFMERFGVRVANLYGLSETGPSHVDYPMDPDWQPGSIGFPLACNECFIADEDGRPLPPGSVGEIAIRGPNVFIQYLGNRVLYDSVVRGGAFFTGDLGRVDEKGRFWFVGRKKELIIKGGVNIAPDEIDEVIYKLPGVAISLTVGKADDYLGEKIHSFIVPADGVSLSEAEIQAHCRSFLSSSKIPDQISFVAAIPAGHSGKFLRREMQRQAS</sequence>
<evidence type="ECO:0008006" key="5">
    <source>
        <dbReference type="Google" id="ProtNLM"/>
    </source>
</evidence>
<evidence type="ECO:0000313" key="4">
    <source>
        <dbReference type="Proteomes" id="UP000218272"/>
    </source>
</evidence>
<name>A0A1E1F536_9SPHN</name>
<organism evidence="3 4">
    <name type="scientific">Sphingobium cloacae</name>
    <dbReference type="NCBI Taxonomy" id="120107"/>
    <lineage>
        <taxon>Bacteria</taxon>
        <taxon>Pseudomonadati</taxon>
        <taxon>Pseudomonadota</taxon>
        <taxon>Alphaproteobacteria</taxon>
        <taxon>Sphingomonadales</taxon>
        <taxon>Sphingomonadaceae</taxon>
        <taxon>Sphingobium</taxon>
    </lineage>
</organism>
<dbReference type="PANTHER" id="PTHR43767:SF1">
    <property type="entry name" value="NONRIBOSOMAL PEPTIDE SYNTHASE PES1 (EUROFUNG)-RELATED"/>
    <property type="match status" value="1"/>
</dbReference>
<protein>
    <recommendedName>
        <fullName evidence="5">Long-chain-fatty-acid--CoA ligase</fullName>
    </recommendedName>
</protein>
<accession>A0A1E1F536</accession>
<dbReference type="Proteomes" id="UP000218272">
    <property type="component" value="Chromosome SCLO_1"/>
</dbReference>
<dbReference type="InterPro" id="IPR000873">
    <property type="entry name" value="AMP-dep_synth/lig_dom"/>
</dbReference>
<dbReference type="Pfam" id="PF00501">
    <property type="entry name" value="AMP-binding"/>
    <property type="match status" value="1"/>
</dbReference>
<evidence type="ECO:0000313" key="3">
    <source>
        <dbReference type="EMBL" id="BAV65629.1"/>
    </source>
</evidence>
<feature type="domain" description="AMP-binding enzyme C-terminal" evidence="2">
    <location>
        <begin position="415"/>
        <end position="490"/>
    </location>
</feature>
<dbReference type="InterPro" id="IPR025110">
    <property type="entry name" value="AMP-bd_C"/>
</dbReference>
<dbReference type="Gene3D" id="3.40.50.12780">
    <property type="entry name" value="N-terminal domain of ligase-like"/>
    <property type="match status" value="1"/>
</dbReference>
<dbReference type="InterPro" id="IPR042099">
    <property type="entry name" value="ANL_N_sf"/>
</dbReference>
<evidence type="ECO:0000259" key="1">
    <source>
        <dbReference type="Pfam" id="PF00501"/>
    </source>
</evidence>
<dbReference type="PANTHER" id="PTHR43767">
    <property type="entry name" value="LONG-CHAIN-FATTY-ACID--COA LIGASE"/>
    <property type="match status" value="1"/>
</dbReference>
<proteinExistence type="predicted"/>
<dbReference type="AlphaFoldDB" id="A0A1E1F536"/>
<gene>
    <name evidence="3" type="ORF">SCLO_1025890</name>
</gene>
<dbReference type="RefSeq" id="WP_066515285.1">
    <property type="nucleotide sequence ID" value="NZ_AP017655.1"/>
</dbReference>
<dbReference type="EMBL" id="AP017655">
    <property type="protein sequence ID" value="BAV65629.1"/>
    <property type="molecule type" value="Genomic_DNA"/>
</dbReference>